<gene>
    <name evidence="5" type="ORF">PT974_08049</name>
</gene>
<proteinExistence type="inferred from homology"/>
<sequence length="447" mass="49000">MHNESTVTIQLRGGLINALQQDGMVIARGVKYAEAARFEPPRIRNTKWDGIIDCTRPATICPQPASRLEAINGPITAGHSLDEDCLHVSVFSQNLPKQGDLLPVMVFIHGGAYMTGAGDLDCYSGAPLASQGVVVVNITYRLGIFGYQPIKGIVPPNLGLLDQIAALQWIHDNIESFGGDPNRVCLFGESAGGDSIFCLLGADGVEGLFHRVILQSAPFGVRDLDRQDMVNSLSSMAGNFLPKDYESVPAEELLAIQAKLSTAALQFLTAGMSFAPCLGHSPLPEQSEFDTRLDQMIRRVPIFIGYTKDEGRPFEQIAKRIEPLSGLFADPSNKLTAGDFVTKRWFQEPADRFFQRINEAGGQAFLYQFNLAPEQSRFGAVHTIDLPFLLGTWDAWKDAPMMGGSDAREFVERMGSEVKRLWLAFAKGHDLGSRRFVIDDGFSFPTG</sequence>
<protein>
    <recommendedName>
        <fullName evidence="3">Carboxylic ester hydrolase</fullName>
        <ecNumber evidence="3">3.1.1.-</ecNumber>
    </recommendedName>
</protein>
<dbReference type="EC" id="3.1.1.-" evidence="3"/>
<evidence type="ECO:0000256" key="1">
    <source>
        <dbReference type="ARBA" id="ARBA00005964"/>
    </source>
</evidence>
<dbReference type="Pfam" id="PF00135">
    <property type="entry name" value="COesterase"/>
    <property type="match status" value="1"/>
</dbReference>
<name>A0ABR0SCF2_9HYPO</name>
<comment type="similarity">
    <text evidence="1 3">Belongs to the type-B carboxylesterase/lipase family.</text>
</comment>
<dbReference type="InterPro" id="IPR029058">
    <property type="entry name" value="AB_hydrolase_fold"/>
</dbReference>
<dbReference type="InterPro" id="IPR019826">
    <property type="entry name" value="Carboxylesterase_B_AS"/>
</dbReference>
<dbReference type="Gene3D" id="3.40.50.1820">
    <property type="entry name" value="alpha/beta hydrolase"/>
    <property type="match status" value="1"/>
</dbReference>
<dbReference type="EMBL" id="JAVFKD010000014">
    <property type="protein sequence ID" value="KAK5989788.1"/>
    <property type="molecule type" value="Genomic_DNA"/>
</dbReference>
<dbReference type="InterPro" id="IPR002018">
    <property type="entry name" value="CarbesteraseB"/>
</dbReference>
<keyword evidence="6" id="KW-1185">Reference proteome</keyword>
<dbReference type="PANTHER" id="PTHR11559">
    <property type="entry name" value="CARBOXYLESTERASE"/>
    <property type="match status" value="1"/>
</dbReference>
<dbReference type="PROSITE" id="PS00122">
    <property type="entry name" value="CARBOXYLESTERASE_B_1"/>
    <property type="match status" value="1"/>
</dbReference>
<evidence type="ECO:0000313" key="5">
    <source>
        <dbReference type="EMBL" id="KAK5989788.1"/>
    </source>
</evidence>
<feature type="domain" description="Carboxylesterase type B" evidence="4">
    <location>
        <begin position="21"/>
        <end position="316"/>
    </location>
</feature>
<dbReference type="GO" id="GO:0016787">
    <property type="term" value="F:hydrolase activity"/>
    <property type="evidence" value="ECO:0007669"/>
    <property type="project" value="UniProtKB-KW"/>
</dbReference>
<evidence type="ECO:0000256" key="3">
    <source>
        <dbReference type="RuleBase" id="RU361235"/>
    </source>
</evidence>
<organism evidence="5 6">
    <name type="scientific">Cladobotryum mycophilum</name>
    <dbReference type="NCBI Taxonomy" id="491253"/>
    <lineage>
        <taxon>Eukaryota</taxon>
        <taxon>Fungi</taxon>
        <taxon>Dikarya</taxon>
        <taxon>Ascomycota</taxon>
        <taxon>Pezizomycotina</taxon>
        <taxon>Sordariomycetes</taxon>
        <taxon>Hypocreomycetidae</taxon>
        <taxon>Hypocreales</taxon>
        <taxon>Hypocreaceae</taxon>
        <taxon>Cladobotryum</taxon>
    </lineage>
</organism>
<dbReference type="Proteomes" id="UP001338125">
    <property type="component" value="Unassembled WGS sequence"/>
</dbReference>
<reference evidence="5 6" key="1">
    <citation type="submission" date="2024-01" db="EMBL/GenBank/DDBJ databases">
        <title>Complete genome of Cladobotryum mycophilum ATHUM6906.</title>
        <authorList>
            <person name="Christinaki A.C."/>
            <person name="Myridakis A.I."/>
            <person name="Kouvelis V.N."/>
        </authorList>
    </citation>
    <scope>NUCLEOTIDE SEQUENCE [LARGE SCALE GENOMIC DNA]</scope>
    <source>
        <strain evidence="5 6">ATHUM6906</strain>
    </source>
</reference>
<dbReference type="SUPFAM" id="SSF53474">
    <property type="entry name" value="alpha/beta-Hydrolases"/>
    <property type="match status" value="1"/>
</dbReference>
<accession>A0ABR0SCF2</accession>
<comment type="caution">
    <text evidence="5">The sequence shown here is derived from an EMBL/GenBank/DDBJ whole genome shotgun (WGS) entry which is preliminary data.</text>
</comment>
<evidence type="ECO:0000256" key="2">
    <source>
        <dbReference type="ARBA" id="ARBA00022801"/>
    </source>
</evidence>
<evidence type="ECO:0000259" key="4">
    <source>
        <dbReference type="Pfam" id="PF00135"/>
    </source>
</evidence>
<evidence type="ECO:0000313" key="6">
    <source>
        <dbReference type="Proteomes" id="UP001338125"/>
    </source>
</evidence>
<keyword evidence="2 3" id="KW-0378">Hydrolase</keyword>
<dbReference type="InterPro" id="IPR050309">
    <property type="entry name" value="Type-B_Carboxylest/Lipase"/>
</dbReference>